<proteinExistence type="inferred from homology"/>
<evidence type="ECO:0000313" key="5">
    <source>
        <dbReference type="Proteomes" id="UP001596025"/>
    </source>
</evidence>
<dbReference type="InterPro" id="IPR002347">
    <property type="entry name" value="SDR_fam"/>
</dbReference>
<evidence type="ECO:0000313" key="4">
    <source>
        <dbReference type="EMBL" id="MFC4692656.1"/>
    </source>
</evidence>
<keyword evidence="2" id="KW-0560">Oxidoreductase</keyword>
<sequence>MGDIRTALVTGATSGLGRAAAGHLAATGQWRLLLGARDAARGAAVAAELGPLAEVVDLDLASLGAVRAAAARVAAGEPLDALVLNAGVQLPVADEASADGHELTFAVNHLAHFLLTVELLPHLAPGARVVVVGSGTHWGTWRKSGPFPAPRWADPRELARPRRESGQRAYATSKLANVLFGAELARRHPEVDVAVFDPGLVPGTGLHHRYPAPARAVYTGLAPLLARLPFASGVDEAAARLAAAVTGPPGTSGRYLERGVEAPSSPDSRDPGRARELWEASLELTRPQTSAS</sequence>
<protein>
    <submittedName>
        <fullName evidence="4">SDR family NAD(P)-dependent oxidoreductase</fullName>
    </submittedName>
</protein>
<keyword evidence="5" id="KW-1185">Reference proteome</keyword>
<feature type="region of interest" description="Disordered" evidence="3">
    <location>
        <begin position="246"/>
        <end position="275"/>
    </location>
</feature>
<dbReference type="Proteomes" id="UP001596025">
    <property type="component" value="Unassembled WGS sequence"/>
</dbReference>
<name>A0ABV9LFX5_9ACTN</name>
<dbReference type="RefSeq" id="WP_387986929.1">
    <property type="nucleotide sequence ID" value="NZ_JBHSGR010000003.1"/>
</dbReference>
<dbReference type="InterPro" id="IPR036291">
    <property type="entry name" value="NAD(P)-bd_dom_sf"/>
</dbReference>
<dbReference type="PANTHER" id="PTHR24320">
    <property type="entry name" value="RETINOL DEHYDROGENASE"/>
    <property type="match status" value="1"/>
</dbReference>
<dbReference type="Gene3D" id="3.40.50.720">
    <property type="entry name" value="NAD(P)-binding Rossmann-like Domain"/>
    <property type="match status" value="1"/>
</dbReference>
<dbReference type="PANTHER" id="PTHR24320:SF148">
    <property type="entry name" value="NAD(P)-BINDING ROSSMANN-FOLD SUPERFAMILY PROTEIN"/>
    <property type="match status" value="1"/>
</dbReference>
<comment type="similarity">
    <text evidence="1">Belongs to the short-chain dehydrogenases/reductases (SDR) family.</text>
</comment>
<evidence type="ECO:0000256" key="1">
    <source>
        <dbReference type="ARBA" id="ARBA00006484"/>
    </source>
</evidence>
<dbReference type="SUPFAM" id="SSF51735">
    <property type="entry name" value="NAD(P)-binding Rossmann-fold domains"/>
    <property type="match status" value="1"/>
</dbReference>
<accession>A0ABV9LFX5</accession>
<evidence type="ECO:0000256" key="2">
    <source>
        <dbReference type="ARBA" id="ARBA00023002"/>
    </source>
</evidence>
<reference evidence="5" key="1">
    <citation type="journal article" date="2019" name="Int. J. Syst. Evol. Microbiol.">
        <title>The Global Catalogue of Microorganisms (GCM) 10K type strain sequencing project: providing services to taxonomists for standard genome sequencing and annotation.</title>
        <authorList>
            <consortium name="The Broad Institute Genomics Platform"/>
            <consortium name="The Broad Institute Genome Sequencing Center for Infectious Disease"/>
            <person name="Wu L."/>
            <person name="Ma J."/>
        </authorList>
    </citation>
    <scope>NUCLEOTIDE SEQUENCE [LARGE SCALE GENOMIC DNA]</scope>
    <source>
        <strain evidence="5">CCUG 62763</strain>
    </source>
</reference>
<gene>
    <name evidence="4" type="ORF">ACFO3M_04570</name>
</gene>
<dbReference type="EMBL" id="JBHSGR010000003">
    <property type="protein sequence ID" value="MFC4692656.1"/>
    <property type="molecule type" value="Genomic_DNA"/>
</dbReference>
<dbReference type="Pfam" id="PF00106">
    <property type="entry name" value="adh_short"/>
    <property type="match status" value="1"/>
</dbReference>
<organism evidence="4 5">
    <name type="scientific">Geodermatophilus arenarius</name>
    <dbReference type="NCBI Taxonomy" id="1137990"/>
    <lineage>
        <taxon>Bacteria</taxon>
        <taxon>Bacillati</taxon>
        <taxon>Actinomycetota</taxon>
        <taxon>Actinomycetes</taxon>
        <taxon>Geodermatophilales</taxon>
        <taxon>Geodermatophilaceae</taxon>
        <taxon>Geodermatophilus</taxon>
    </lineage>
</organism>
<comment type="caution">
    <text evidence="4">The sequence shown here is derived from an EMBL/GenBank/DDBJ whole genome shotgun (WGS) entry which is preliminary data.</text>
</comment>
<dbReference type="PRINTS" id="PR00081">
    <property type="entry name" value="GDHRDH"/>
</dbReference>
<evidence type="ECO:0000256" key="3">
    <source>
        <dbReference type="SAM" id="MobiDB-lite"/>
    </source>
</evidence>